<dbReference type="Gene3D" id="2.130.10.30">
    <property type="entry name" value="Regulator of chromosome condensation 1/beta-lactamase-inhibitor protein II"/>
    <property type="match status" value="2"/>
</dbReference>
<dbReference type="Pfam" id="PF00415">
    <property type="entry name" value="RCC1"/>
    <property type="match status" value="1"/>
</dbReference>
<feature type="domain" description="RCC1-like" evidence="4">
    <location>
        <begin position="895"/>
        <end position="1127"/>
    </location>
</feature>
<dbReference type="EMBL" id="JAWJWF010000003">
    <property type="protein sequence ID" value="KAK6634790.1"/>
    <property type="molecule type" value="Genomic_DNA"/>
</dbReference>
<feature type="repeat" description="RCC1" evidence="3">
    <location>
        <begin position="908"/>
        <end position="962"/>
    </location>
</feature>
<feature type="repeat" description="RCC1" evidence="3">
    <location>
        <begin position="962"/>
        <end position="1013"/>
    </location>
</feature>
<gene>
    <name evidence="5" type="ORF">RUM44_000037</name>
</gene>
<dbReference type="PROSITE" id="PS50012">
    <property type="entry name" value="RCC1_3"/>
    <property type="match status" value="5"/>
</dbReference>
<sequence length="1690" mass="189291">MSQMTKNLTEIFTLTHFLTCNGIKLFACNVNRDALILYNGDGDFIYHNADIKNPRIKHIPWFKDLAHSPVAITFSPCGSFLLVLSISCHLYILPLASVYESNSQSDSLLSVTDLTIHVYPFSSGGLTGKDKLKGKNQVSMSNNETDHLDQTFLTTYLNDIQMWRNLTNHVKSKNLSENEIKLKEIMTMNSNVQPSAVCWWKTQKTSQEIAIIGTKSGSMIFIDLFTGLKVGETSIKGMIRNLHVCQDLSNDYTFLLVLLENSEQYRLTLEQKHVLFIGYSKHCYKEETETSTSQEVSPVTCGNGASSSRIRLQGLKQMSVGKLATLKHKIAESRSKMVVKQNCSDESLSSTVGGSPENIGSLIGETQLSCQSIGEEVVLAGYYPPSQLLTIHSSNLELAPRSTHKMAVETEEILLCGRVIYVVSQGRATVQVVSSKLTETQIDQASKQFNQDSVLGNWNIKKDAKLKDETGETEILVKPQNQSNAEEVILTIQKIKPKNDDFDISKVYKLNKIEGESLASPDLENCIVITNKNVYLIHLKRNIIKMALDLILEAHELEMAERICTIFGLNLQKLLELAGDVKLTAAEFPTAFALYKLSKCGLLKSIVKLACGSHCSQVLNFSLMIMTNSVSEMSLTEKIHLSNLITMAYTQQILKTENNRKLLEKFIEFLQTNVYFDEVLAVSVTGQSLLFTCLNELITRRGLILDGCSVIIKLMERHMNNKALEWSLNKKEFWTCATQINLIEAMMVKLWYFPIYAEYVVKHLDELNMNHLRRMLRLLDPTAPCLRPFARTLQNADDSSYENEECQSTFTLGKLVELFLLILLVKLNKNRIGEANYEREFVLPLRDEGSDAVQTSSQSENAESPDVLSEEIWPIRKSARDSRNEGFCRRLGSVLSSGYGHTALIRNGNVYTWGHTARGCLGQGPTMTRYSLPAPVPWLNCFRIEVSLVSCGKNHTAALTNNGVYTWGCSKYGQLGLGEVQKSPYPRLVSGLCNVTVVTLSCGQFHTLALTSQGSVFSWGWGVHGQLGLGTVEDQREPNYLMSLREHVIVDLAAGHGHSIVLTDKGHVYSFGSGVFGQLGTGTTTKFTLPTLVKGFEGKVISVATGYFHNLALTESNSLYTWGMSPQCLRFQAQARKKSKLAQNQICPSTSSSELEAAKTPTEDCLQSCSPNEFSDSSGNLDKTLVDHHLSPSLVDKRNVIGKISQISCGCHHSALVTDSGGLYTWGRSLDGQLGAGAQREIRIPTQVNESSLKVDCVSCGCEFTTAQEKRTGKIYAWGNNALGQLAMPVKESITKSLDGKLVMLKSCKRIVRLLDRNAGSNAIDSPEEISDIPSPTFTYHPLNKNLSENHKSLIVIDPEYTQGSFHFIVEKFYKCINLDYIFNKCLEYGNMQGAAKVALLQKNLKLSMIYQLKALQNSPQYRNHYASYLREKDEDESHGGTTEGSTTTTCRTDNGHLEKLVVEYMEEAFYIVRAYLRLRSDSLYEKLERFFVIETGIQFWMAEKLPMSSLEKFFSDNYNEVFYELSFFLFGQLKDGQMTFLEQFSTDFLLGLASKILNLIKSNEGCMEYQKVMSKVLVNDRNSTANSIPKKKPKSNSYLEVVEGNLKGVWENDNYMKIPYGDINPENIYFFSCGHCHSAQGLKEEFTLFSRFNDHHLSSNLIRAYDDLIATNCQPIESACPSCVGNYFR</sequence>
<reference evidence="5 6" key="1">
    <citation type="submission" date="2023-09" db="EMBL/GenBank/DDBJ databases">
        <title>Genomes of two closely related lineages of the louse Polyplax serrata with different host specificities.</title>
        <authorList>
            <person name="Martinu J."/>
            <person name="Tarabai H."/>
            <person name="Stefka J."/>
            <person name="Hypsa V."/>
        </authorList>
    </citation>
    <scope>NUCLEOTIDE SEQUENCE [LARGE SCALE GENOMIC DNA]</scope>
    <source>
        <strain evidence="5">98ZLc_SE</strain>
    </source>
</reference>
<evidence type="ECO:0000256" key="1">
    <source>
        <dbReference type="ARBA" id="ARBA00022658"/>
    </source>
</evidence>
<feature type="repeat" description="RCC1" evidence="3">
    <location>
        <begin position="1221"/>
        <end position="1271"/>
    </location>
</feature>
<keyword evidence="6" id="KW-1185">Reference proteome</keyword>
<organism evidence="5 6">
    <name type="scientific">Polyplax serrata</name>
    <name type="common">Common mouse louse</name>
    <dbReference type="NCBI Taxonomy" id="468196"/>
    <lineage>
        <taxon>Eukaryota</taxon>
        <taxon>Metazoa</taxon>
        <taxon>Ecdysozoa</taxon>
        <taxon>Arthropoda</taxon>
        <taxon>Hexapoda</taxon>
        <taxon>Insecta</taxon>
        <taxon>Pterygota</taxon>
        <taxon>Neoptera</taxon>
        <taxon>Paraneoptera</taxon>
        <taxon>Psocodea</taxon>
        <taxon>Troctomorpha</taxon>
        <taxon>Phthiraptera</taxon>
        <taxon>Anoplura</taxon>
        <taxon>Polyplacidae</taxon>
        <taxon>Polyplax</taxon>
    </lineage>
</organism>
<protein>
    <recommendedName>
        <fullName evidence="4">RCC1-like domain-containing protein</fullName>
    </recommendedName>
</protein>
<dbReference type="InterPro" id="IPR058923">
    <property type="entry name" value="RCC1-like_dom"/>
</dbReference>
<name>A0ABR1B4A8_POLSC</name>
<dbReference type="PANTHER" id="PTHR45982:SF1">
    <property type="entry name" value="REGULATOR OF CHROMOSOME CONDENSATION"/>
    <property type="match status" value="1"/>
</dbReference>
<dbReference type="InterPro" id="IPR009091">
    <property type="entry name" value="RCC1/BLIP-II"/>
</dbReference>
<dbReference type="PANTHER" id="PTHR45982">
    <property type="entry name" value="REGULATOR OF CHROMOSOME CONDENSATION"/>
    <property type="match status" value="1"/>
</dbReference>
<accession>A0ABR1B4A8</accession>
<keyword evidence="2" id="KW-0677">Repeat</keyword>
<proteinExistence type="predicted"/>
<dbReference type="InterPro" id="IPR036322">
    <property type="entry name" value="WD40_repeat_dom_sf"/>
</dbReference>
<evidence type="ECO:0000313" key="5">
    <source>
        <dbReference type="EMBL" id="KAK6634790.1"/>
    </source>
</evidence>
<dbReference type="Pfam" id="PF25390">
    <property type="entry name" value="WD40_RLD"/>
    <property type="match status" value="1"/>
</dbReference>
<keyword evidence="1" id="KW-0344">Guanine-nucleotide releasing factor</keyword>
<evidence type="ECO:0000259" key="4">
    <source>
        <dbReference type="Pfam" id="PF25390"/>
    </source>
</evidence>
<evidence type="ECO:0000256" key="2">
    <source>
        <dbReference type="ARBA" id="ARBA00022737"/>
    </source>
</evidence>
<dbReference type="InterPro" id="IPR000408">
    <property type="entry name" value="Reg_chr_condens"/>
</dbReference>
<dbReference type="PRINTS" id="PR00633">
    <property type="entry name" value="RCCNDNSATION"/>
</dbReference>
<dbReference type="Proteomes" id="UP001359485">
    <property type="component" value="Unassembled WGS sequence"/>
</dbReference>
<dbReference type="SUPFAM" id="SSF50978">
    <property type="entry name" value="WD40 repeat-like"/>
    <property type="match status" value="1"/>
</dbReference>
<dbReference type="SUPFAM" id="SSF50985">
    <property type="entry name" value="RCC1/BLIP-II"/>
    <property type="match status" value="2"/>
</dbReference>
<evidence type="ECO:0000256" key="3">
    <source>
        <dbReference type="PROSITE-ProRule" id="PRU00235"/>
    </source>
</evidence>
<evidence type="ECO:0000313" key="6">
    <source>
        <dbReference type="Proteomes" id="UP001359485"/>
    </source>
</evidence>
<comment type="caution">
    <text evidence="5">The sequence shown here is derived from an EMBL/GenBank/DDBJ whole genome shotgun (WGS) entry which is preliminary data.</text>
</comment>
<dbReference type="PROSITE" id="PS00626">
    <property type="entry name" value="RCC1_2"/>
    <property type="match status" value="4"/>
</dbReference>
<feature type="repeat" description="RCC1" evidence="3">
    <location>
        <begin position="1066"/>
        <end position="1116"/>
    </location>
</feature>
<feature type="repeat" description="RCC1" evidence="3">
    <location>
        <begin position="1014"/>
        <end position="1065"/>
    </location>
</feature>
<dbReference type="InterPro" id="IPR051553">
    <property type="entry name" value="Ran_GTPase-activating"/>
</dbReference>